<keyword evidence="2" id="KW-1185">Reference proteome</keyword>
<protein>
    <submittedName>
        <fullName evidence="1">Uncharacterized protein</fullName>
    </submittedName>
</protein>
<dbReference type="Proteomes" id="UP001186974">
    <property type="component" value="Unassembled WGS sequence"/>
</dbReference>
<proteinExistence type="predicted"/>
<gene>
    <name evidence="1" type="ORF">LTS18_004834</name>
</gene>
<name>A0ACC3DRS5_9PEZI</name>
<dbReference type="EMBL" id="JAWDJW010001140">
    <property type="protein sequence ID" value="KAK3079449.1"/>
    <property type="molecule type" value="Genomic_DNA"/>
</dbReference>
<evidence type="ECO:0000313" key="2">
    <source>
        <dbReference type="Proteomes" id="UP001186974"/>
    </source>
</evidence>
<reference evidence="1" key="1">
    <citation type="submission" date="2024-09" db="EMBL/GenBank/DDBJ databases">
        <title>Black Yeasts Isolated from many extreme environments.</title>
        <authorList>
            <person name="Coleine C."/>
            <person name="Stajich J.E."/>
            <person name="Selbmann L."/>
        </authorList>
    </citation>
    <scope>NUCLEOTIDE SEQUENCE</scope>
    <source>
        <strain evidence="1">CCFEE 5737</strain>
    </source>
</reference>
<accession>A0ACC3DRS5</accession>
<evidence type="ECO:0000313" key="1">
    <source>
        <dbReference type="EMBL" id="KAK3079449.1"/>
    </source>
</evidence>
<comment type="caution">
    <text evidence="1">The sequence shown here is derived from an EMBL/GenBank/DDBJ whole genome shotgun (WGS) entry which is preliminary data.</text>
</comment>
<sequence>MPFDADHQDLVRYTDASKQGFFTLCAKVADAARPFLSSPLTTSPHTFNTVHIASSPPPPSTSEPREDPYKLLIKYDTVFLVDDSGSMKKDARWAKAEKTLAACAERAVRYDPDGVDIHFLNSKDKNHNNRQTHQQVMDLFQLVATDGNPTPIGDALDAELTAYLSKFRADQDIKGLNLIILTDGAADDADLVEEAIVLAATELKDLGVRKARRQIAGYKFVQIGDDPEATKFLKRLDDDIRGSRSLNRDVRCPMSDMTIFSTIADLV</sequence>
<organism evidence="1 2">
    <name type="scientific">Coniosporium uncinatum</name>
    <dbReference type="NCBI Taxonomy" id="93489"/>
    <lineage>
        <taxon>Eukaryota</taxon>
        <taxon>Fungi</taxon>
        <taxon>Dikarya</taxon>
        <taxon>Ascomycota</taxon>
        <taxon>Pezizomycotina</taxon>
        <taxon>Dothideomycetes</taxon>
        <taxon>Dothideomycetes incertae sedis</taxon>
        <taxon>Coniosporium</taxon>
    </lineage>
</organism>